<evidence type="ECO:0000313" key="2">
    <source>
        <dbReference type="Proteomes" id="UP001432062"/>
    </source>
</evidence>
<dbReference type="RefSeq" id="WP_329406010.1">
    <property type="nucleotide sequence ID" value="NZ_CP109441.1"/>
</dbReference>
<dbReference type="Proteomes" id="UP001432062">
    <property type="component" value="Chromosome"/>
</dbReference>
<organism evidence="1 2">
    <name type="scientific">Nocardia vinacea</name>
    <dbReference type="NCBI Taxonomy" id="96468"/>
    <lineage>
        <taxon>Bacteria</taxon>
        <taxon>Bacillati</taxon>
        <taxon>Actinomycetota</taxon>
        <taxon>Actinomycetes</taxon>
        <taxon>Mycobacteriales</taxon>
        <taxon>Nocardiaceae</taxon>
        <taxon>Nocardia</taxon>
    </lineage>
</organism>
<keyword evidence="2" id="KW-1185">Reference proteome</keyword>
<proteinExistence type="predicted"/>
<gene>
    <name evidence="1" type="ORF">OG563_30565</name>
</gene>
<evidence type="ECO:0000313" key="1">
    <source>
        <dbReference type="EMBL" id="WUV43549.1"/>
    </source>
</evidence>
<sequence length="304" mass="33994">MPSICEYYRIMRPVPFVDVELTVDNLLFVDPHVIRLATGPQPFEDMAEYCMDTFFKEVTACVLSSSASENRRGLDLLQHFGEPRETRLGMSAAGINGHGGSTVIGSHIYDVLSGPDIEPLLRVGILREVEALALFVPGIDRDRCSDLTTRIIFAALARFTAEVVATHPEFKTRGGGMTTVIRQVWDPDLRLWMEKPVELPVAAGQPLLLVPTHWVRRTLLMSSGRFYGTEVLSWAQLEQAVVREGRTLKTPKWKLRQQAGLARGRSTNAAVTLRAFEQEETDLVANFKVMVDAKYARLEDEHAA</sequence>
<reference evidence="1" key="1">
    <citation type="submission" date="2022-10" db="EMBL/GenBank/DDBJ databases">
        <title>The complete genomes of actinobacterial strains from the NBC collection.</title>
        <authorList>
            <person name="Joergensen T.S."/>
            <person name="Alvarez Arevalo M."/>
            <person name="Sterndorff E.B."/>
            <person name="Faurdal D."/>
            <person name="Vuksanovic O."/>
            <person name="Mourched A.-S."/>
            <person name="Charusanti P."/>
            <person name="Shaw S."/>
            <person name="Blin K."/>
            <person name="Weber T."/>
        </authorList>
    </citation>
    <scope>NUCLEOTIDE SEQUENCE</scope>
    <source>
        <strain evidence="1">NBC_01482</strain>
    </source>
</reference>
<protein>
    <submittedName>
        <fullName evidence="1">Uncharacterized protein</fullName>
    </submittedName>
</protein>
<accession>A0ABZ1YP82</accession>
<name>A0ABZ1YP82_9NOCA</name>
<dbReference type="EMBL" id="CP109441">
    <property type="protein sequence ID" value="WUV43549.1"/>
    <property type="molecule type" value="Genomic_DNA"/>
</dbReference>